<dbReference type="PRINTS" id="PR00727">
    <property type="entry name" value="LEADERPTASE"/>
</dbReference>
<proteinExistence type="inferred from homology"/>
<dbReference type="InterPro" id="IPR019758">
    <property type="entry name" value="Pept_S26A_signal_pept_1_CS"/>
</dbReference>
<dbReference type="InterPro" id="IPR019533">
    <property type="entry name" value="Peptidase_S26"/>
</dbReference>
<dbReference type="InterPro" id="IPR000223">
    <property type="entry name" value="Pept_S26A_signal_pept_1"/>
</dbReference>
<dbReference type="PANTHER" id="PTHR12383:SF16">
    <property type="entry name" value="MITOCHONDRIAL INNER MEMBRANE PROTEASE SUBUNIT 1"/>
    <property type="match status" value="1"/>
</dbReference>
<evidence type="ECO:0000313" key="8">
    <source>
        <dbReference type="EMBL" id="SBS88187.1"/>
    </source>
</evidence>
<dbReference type="EMBL" id="FLQU01000616">
    <property type="protein sequence ID" value="SBS88187.1"/>
    <property type="molecule type" value="Genomic_DNA"/>
</dbReference>
<evidence type="ECO:0000256" key="4">
    <source>
        <dbReference type="ARBA" id="ARBA00023128"/>
    </source>
</evidence>
<dbReference type="Proteomes" id="UP000078560">
    <property type="component" value="Unassembled WGS sequence"/>
</dbReference>
<evidence type="ECO:0000256" key="7">
    <source>
        <dbReference type="PIRSR" id="PIRSR600223-1"/>
    </source>
</evidence>
<dbReference type="GO" id="GO:0006465">
    <property type="term" value="P:signal peptide processing"/>
    <property type="evidence" value="ECO:0007669"/>
    <property type="project" value="InterPro"/>
</dbReference>
<evidence type="ECO:0000256" key="6">
    <source>
        <dbReference type="ARBA" id="ARBA00038445"/>
    </source>
</evidence>
<dbReference type="SUPFAM" id="SSF51306">
    <property type="entry name" value="LexA/Signal peptidase"/>
    <property type="match status" value="1"/>
</dbReference>
<dbReference type="PROSITE" id="PS00761">
    <property type="entry name" value="SPASE_I_3"/>
    <property type="match status" value="1"/>
</dbReference>
<evidence type="ECO:0000256" key="5">
    <source>
        <dbReference type="ARBA" id="ARBA00023136"/>
    </source>
</evidence>
<dbReference type="InterPro" id="IPR052064">
    <property type="entry name" value="Mito_IMP1_subunit"/>
</dbReference>
<feature type="active site" evidence="7">
    <location>
        <position position="168"/>
    </location>
</feature>
<keyword evidence="2" id="KW-0999">Mitochondrion inner membrane</keyword>
<dbReference type="CDD" id="cd06530">
    <property type="entry name" value="S26_SPase_I"/>
    <property type="match status" value="1"/>
</dbReference>
<protein>
    <submittedName>
        <fullName evidence="8">Microsomal signal peptidase, putative</fullName>
    </submittedName>
</protein>
<comment type="similarity">
    <text evidence="6">Belongs to the peptidase S26 family. IMP1 subfamily.</text>
</comment>
<organism evidence="8 9">
    <name type="scientific">Plasmodium ovale curtisi</name>
    <dbReference type="NCBI Taxonomy" id="864141"/>
    <lineage>
        <taxon>Eukaryota</taxon>
        <taxon>Sar</taxon>
        <taxon>Alveolata</taxon>
        <taxon>Apicomplexa</taxon>
        <taxon>Aconoidasida</taxon>
        <taxon>Haemosporida</taxon>
        <taxon>Plasmodiidae</taxon>
        <taxon>Plasmodium</taxon>
        <taxon>Plasmodium (Plasmodium)</taxon>
    </lineage>
</organism>
<sequence>MLSIVVEGVNSRNLEKSSYNMNGHPLCGKCTYWLKSAQRKGFLTNKVSICSLICGSNYLTKYVVKNENKKIYEKVKHFSNGNGRSNYIENNINIMHLGSRAYLLKNYALKKRRRNNIRIRRKNKKKNIFNFVRINYSFDFIKKLMICSLLIYGINNYVMDMTLTSGSSMCPLINKNGVILFYICDFSLRLYYELRNIFIYNYLTFLHKFYIIIHRNFQHTNLTSINNRILEKIEIMKKKIKENKNIYKRGDVVLLTSPVNNKKRVCKRIIAIENDKLFIDNFKSFVEIPKDNIWVEGDNKMDSFDSRNYGYKAAWRDDGSLTVAEKDLRGKCKCTSRKKIITRELLWGHIATTGKAV</sequence>
<keyword evidence="4" id="KW-0496">Mitochondrion</keyword>
<evidence type="ECO:0000313" key="9">
    <source>
        <dbReference type="Proteomes" id="UP000078560"/>
    </source>
</evidence>
<gene>
    <name evidence="8" type="ORF">POVCU2_0046910</name>
</gene>
<dbReference type="GO" id="GO:0042720">
    <property type="term" value="C:mitochondrial inner membrane peptidase complex"/>
    <property type="evidence" value="ECO:0007669"/>
    <property type="project" value="TreeGrafter"/>
</dbReference>
<dbReference type="Gene3D" id="2.10.109.10">
    <property type="entry name" value="Umud Fragment, subunit A"/>
    <property type="match status" value="1"/>
</dbReference>
<evidence type="ECO:0000256" key="3">
    <source>
        <dbReference type="ARBA" id="ARBA00022801"/>
    </source>
</evidence>
<dbReference type="GO" id="GO:0004252">
    <property type="term" value="F:serine-type endopeptidase activity"/>
    <property type="evidence" value="ECO:0007669"/>
    <property type="project" value="InterPro"/>
</dbReference>
<reference evidence="9" key="1">
    <citation type="submission" date="2016-05" db="EMBL/GenBank/DDBJ databases">
        <authorList>
            <person name="Naeem Raeece"/>
        </authorList>
    </citation>
    <scope>NUCLEOTIDE SEQUENCE [LARGE SCALE GENOMIC DNA]</scope>
</reference>
<evidence type="ECO:0000256" key="1">
    <source>
        <dbReference type="ARBA" id="ARBA00004273"/>
    </source>
</evidence>
<dbReference type="InterPro" id="IPR036286">
    <property type="entry name" value="LexA/Signal_pep-like_sf"/>
</dbReference>
<name>A0A1A8W5Y0_PLAOA</name>
<evidence type="ECO:0000256" key="2">
    <source>
        <dbReference type="ARBA" id="ARBA00022792"/>
    </source>
</evidence>
<feature type="active site" evidence="7">
    <location>
        <position position="267"/>
    </location>
</feature>
<keyword evidence="5" id="KW-0472">Membrane</keyword>
<dbReference type="GO" id="GO:0006627">
    <property type="term" value="P:protein processing involved in protein targeting to mitochondrion"/>
    <property type="evidence" value="ECO:0007669"/>
    <property type="project" value="TreeGrafter"/>
</dbReference>
<comment type="subcellular location">
    <subcellularLocation>
        <location evidence="1">Mitochondrion inner membrane</location>
    </subcellularLocation>
</comment>
<dbReference type="AlphaFoldDB" id="A0A1A8W5Y0"/>
<dbReference type="PANTHER" id="PTHR12383">
    <property type="entry name" value="PROTEASE FAMILY S26 MITOCHONDRIAL INNER MEMBRANE PROTEASE-RELATED"/>
    <property type="match status" value="1"/>
</dbReference>
<keyword evidence="3" id="KW-0378">Hydrolase</keyword>
<accession>A0A1A8W5Y0</accession>